<dbReference type="GO" id="GO:0031409">
    <property type="term" value="F:pigment binding"/>
    <property type="evidence" value="ECO:0007669"/>
    <property type="project" value="InterPro"/>
</dbReference>
<dbReference type="AlphaFoldDB" id="A0A1R2C6Q5"/>
<dbReference type="InterPro" id="IPR003057">
    <property type="entry name" value="Invtbrt_color"/>
</dbReference>
<gene>
    <name evidence="5" type="ORF">SteCoe_14192</name>
</gene>
<evidence type="ECO:0000256" key="1">
    <source>
        <dbReference type="ARBA" id="ARBA00006889"/>
    </source>
</evidence>
<dbReference type="Gene3D" id="2.40.128.20">
    <property type="match status" value="1"/>
</dbReference>
<evidence type="ECO:0000256" key="3">
    <source>
        <dbReference type="PIRNR" id="PIRNR036893"/>
    </source>
</evidence>
<proteinExistence type="inferred from homology"/>
<dbReference type="InterPro" id="IPR022271">
    <property type="entry name" value="Lipocalin_ApoD"/>
</dbReference>
<dbReference type="PRINTS" id="PR01273">
    <property type="entry name" value="INVTBRTCOLOR"/>
</dbReference>
<keyword evidence="2" id="KW-1015">Disulfide bond</keyword>
<evidence type="ECO:0000313" key="6">
    <source>
        <dbReference type="Proteomes" id="UP000187209"/>
    </source>
</evidence>
<keyword evidence="6" id="KW-1185">Reference proteome</keyword>
<dbReference type="Pfam" id="PF08212">
    <property type="entry name" value="Lipocalin_2"/>
    <property type="match status" value="1"/>
</dbReference>
<dbReference type="PANTHER" id="PTHR10612">
    <property type="entry name" value="APOLIPOPROTEIN D"/>
    <property type="match status" value="1"/>
</dbReference>
<accession>A0A1R2C6Q5</accession>
<comment type="caution">
    <text evidence="5">The sequence shown here is derived from an EMBL/GenBank/DDBJ whole genome shotgun (WGS) entry which is preliminary data.</text>
</comment>
<evidence type="ECO:0000259" key="4">
    <source>
        <dbReference type="Pfam" id="PF08212"/>
    </source>
</evidence>
<dbReference type="EMBL" id="MPUH01000262">
    <property type="protein sequence ID" value="OMJ84669.1"/>
    <property type="molecule type" value="Genomic_DNA"/>
</dbReference>
<dbReference type="SUPFAM" id="SSF50814">
    <property type="entry name" value="Lipocalins"/>
    <property type="match status" value="1"/>
</dbReference>
<dbReference type="OrthoDB" id="407799at2759"/>
<reference evidence="5 6" key="1">
    <citation type="submission" date="2016-11" db="EMBL/GenBank/DDBJ databases">
        <title>The macronuclear genome of Stentor coeruleus: a giant cell with tiny introns.</title>
        <authorList>
            <person name="Slabodnick M."/>
            <person name="Ruby J.G."/>
            <person name="Reiff S.B."/>
            <person name="Swart E.C."/>
            <person name="Gosai S."/>
            <person name="Prabakaran S."/>
            <person name="Witkowska E."/>
            <person name="Larue G.E."/>
            <person name="Fisher S."/>
            <person name="Freeman R.M."/>
            <person name="Gunawardena J."/>
            <person name="Chu W."/>
            <person name="Stover N.A."/>
            <person name="Gregory B.D."/>
            <person name="Nowacki M."/>
            <person name="Derisi J."/>
            <person name="Roy S.W."/>
            <person name="Marshall W.F."/>
            <person name="Sood P."/>
        </authorList>
    </citation>
    <scope>NUCLEOTIDE SEQUENCE [LARGE SCALE GENOMIC DNA]</scope>
    <source>
        <strain evidence="5">WM001</strain>
    </source>
</reference>
<dbReference type="PANTHER" id="PTHR10612:SF62">
    <property type="entry name" value="LIPOCALIN_CYTOSOLIC FATTY-ACID BINDING DOMAIN-CONTAINING PROTEIN"/>
    <property type="match status" value="1"/>
</dbReference>
<name>A0A1R2C6Q5_9CILI</name>
<protein>
    <recommendedName>
        <fullName evidence="4">Lipocalin/cytosolic fatty-acid binding domain-containing protein</fullName>
    </recommendedName>
</protein>
<sequence length="191" mass="21387">MLLVLLMSLQGAYSYFNWGPCPNPTLQPNFNIVNYLGLWYDMAHVKDFIWEIGGECDVAQYSTSTTPGTIVVYNSEYKNNNWSSFKGSATCESSDPAHCSVTFFKEATPGDYRIVETDYTNYSVVFSCMGNGLGHDMWAWILARSQSFNYTSLIPTLLSFGFPQSEFAFTVQTGCPAPPTPPGYDEVIIYE</sequence>
<dbReference type="InterPro" id="IPR000566">
    <property type="entry name" value="Lipocln_cytosolic_FA-bd_dom"/>
</dbReference>
<organism evidence="5 6">
    <name type="scientific">Stentor coeruleus</name>
    <dbReference type="NCBI Taxonomy" id="5963"/>
    <lineage>
        <taxon>Eukaryota</taxon>
        <taxon>Sar</taxon>
        <taxon>Alveolata</taxon>
        <taxon>Ciliophora</taxon>
        <taxon>Postciliodesmatophora</taxon>
        <taxon>Heterotrichea</taxon>
        <taxon>Heterotrichida</taxon>
        <taxon>Stentoridae</taxon>
        <taxon>Stentor</taxon>
    </lineage>
</organism>
<dbReference type="InterPro" id="IPR012674">
    <property type="entry name" value="Calycin"/>
</dbReference>
<evidence type="ECO:0000313" key="5">
    <source>
        <dbReference type="EMBL" id="OMJ84669.1"/>
    </source>
</evidence>
<dbReference type="GO" id="GO:0000302">
    <property type="term" value="P:response to reactive oxygen species"/>
    <property type="evidence" value="ECO:0007669"/>
    <property type="project" value="TreeGrafter"/>
</dbReference>
<dbReference type="GO" id="GO:0006629">
    <property type="term" value="P:lipid metabolic process"/>
    <property type="evidence" value="ECO:0007669"/>
    <property type="project" value="TreeGrafter"/>
</dbReference>
<feature type="domain" description="Lipocalin/cytosolic fatty-acid binding" evidence="4">
    <location>
        <begin position="32"/>
        <end position="147"/>
    </location>
</feature>
<dbReference type="PIRSF" id="PIRSF036893">
    <property type="entry name" value="Lipocalin_ApoD"/>
    <property type="match status" value="1"/>
</dbReference>
<dbReference type="Proteomes" id="UP000187209">
    <property type="component" value="Unassembled WGS sequence"/>
</dbReference>
<comment type="similarity">
    <text evidence="1 3">Belongs to the calycin superfamily. Lipocalin family.</text>
</comment>
<dbReference type="GO" id="GO:0005737">
    <property type="term" value="C:cytoplasm"/>
    <property type="evidence" value="ECO:0007669"/>
    <property type="project" value="TreeGrafter"/>
</dbReference>
<evidence type="ECO:0000256" key="2">
    <source>
        <dbReference type="ARBA" id="ARBA00023157"/>
    </source>
</evidence>